<feature type="domain" description="J" evidence="1">
    <location>
        <begin position="103"/>
        <end position="157"/>
    </location>
</feature>
<dbReference type="EMBL" id="LT629750">
    <property type="protein sequence ID" value="SDS90895.1"/>
    <property type="molecule type" value="Genomic_DNA"/>
</dbReference>
<dbReference type="RefSeq" id="WP_146688261.1">
    <property type="nucleotide sequence ID" value="NZ_LT629750.1"/>
</dbReference>
<organism evidence="2 3">
    <name type="scientific">Bradyrhizobium canariense</name>
    <dbReference type="NCBI Taxonomy" id="255045"/>
    <lineage>
        <taxon>Bacteria</taxon>
        <taxon>Pseudomonadati</taxon>
        <taxon>Pseudomonadota</taxon>
        <taxon>Alphaproteobacteria</taxon>
        <taxon>Hyphomicrobiales</taxon>
        <taxon>Nitrobacteraceae</taxon>
        <taxon>Bradyrhizobium</taxon>
    </lineage>
</organism>
<keyword evidence="3" id="KW-1185">Reference proteome</keyword>
<dbReference type="CDD" id="cd06257">
    <property type="entry name" value="DnaJ"/>
    <property type="match status" value="1"/>
</dbReference>
<reference evidence="3" key="1">
    <citation type="submission" date="2016-10" db="EMBL/GenBank/DDBJ databases">
        <authorList>
            <person name="Varghese N."/>
            <person name="Submissions S."/>
        </authorList>
    </citation>
    <scope>NUCLEOTIDE SEQUENCE [LARGE SCALE GENOMIC DNA]</scope>
    <source>
        <strain evidence="3">GAS369</strain>
    </source>
</reference>
<accession>A0A1H1W1K1</accession>
<gene>
    <name evidence="2" type="ORF">SAMN05444158_3647</name>
</gene>
<dbReference type="SUPFAM" id="SSF46565">
    <property type="entry name" value="Chaperone J-domain"/>
    <property type="match status" value="1"/>
</dbReference>
<protein>
    <recommendedName>
        <fullName evidence="1">J domain-containing protein</fullName>
    </recommendedName>
</protein>
<proteinExistence type="predicted"/>
<dbReference type="InterPro" id="IPR001623">
    <property type="entry name" value="DnaJ_domain"/>
</dbReference>
<name>A0A1H1W1K1_9BRAD</name>
<dbReference type="Gene3D" id="1.10.287.110">
    <property type="entry name" value="DnaJ domain"/>
    <property type="match status" value="1"/>
</dbReference>
<dbReference type="PROSITE" id="PS50076">
    <property type="entry name" value="DNAJ_2"/>
    <property type="match status" value="1"/>
</dbReference>
<evidence type="ECO:0000313" key="3">
    <source>
        <dbReference type="Proteomes" id="UP000243904"/>
    </source>
</evidence>
<evidence type="ECO:0000313" key="2">
    <source>
        <dbReference type="EMBL" id="SDS90895.1"/>
    </source>
</evidence>
<dbReference type="Proteomes" id="UP000243904">
    <property type="component" value="Chromosome I"/>
</dbReference>
<sequence length="157" mass="17323">MDTKFREWQLAVERFCSDSAPDYGEVARLVAEIARDSADVTLRQAATQALPSLRSASAMLADRITTEAARRRLGVVCDVLHDLTTPRFGKRGLAPKSLTPEERHRKMLGLPLGCPLAPTEIHRAYKRAAKTAHPDTGGNAQAFLELSEARDALMKQR</sequence>
<evidence type="ECO:0000259" key="1">
    <source>
        <dbReference type="PROSITE" id="PS50076"/>
    </source>
</evidence>
<dbReference type="InterPro" id="IPR036869">
    <property type="entry name" value="J_dom_sf"/>
</dbReference>
<dbReference type="AlphaFoldDB" id="A0A1H1W1K1"/>